<protein>
    <recommendedName>
        <fullName evidence="3">N-acetyltransferase</fullName>
    </recommendedName>
</protein>
<dbReference type="Gene3D" id="3.40.630.30">
    <property type="match status" value="1"/>
</dbReference>
<dbReference type="AlphaFoldDB" id="A0A4P6M2B7"/>
<reference evidence="1 2" key="1">
    <citation type="submission" date="2019-01" db="EMBL/GenBank/DDBJ databases">
        <title>PMF-metabolizing Aryl O-demethylase.</title>
        <authorList>
            <person name="Kim M."/>
        </authorList>
    </citation>
    <scope>NUCLEOTIDE SEQUENCE [LARGE SCALE GENOMIC DNA]</scope>
    <source>
        <strain evidence="1 2">PMF1</strain>
    </source>
</reference>
<dbReference type="EMBL" id="CP035945">
    <property type="protein sequence ID" value="QBE98205.1"/>
    <property type="molecule type" value="Genomic_DNA"/>
</dbReference>
<evidence type="ECO:0000313" key="1">
    <source>
        <dbReference type="EMBL" id="QBE98205.1"/>
    </source>
</evidence>
<dbReference type="SUPFAM" id="SSF55729">
    <property type="entry name" value="Acyl-CoA N-acyltransferases (Nat)"/>
    <property type="match status" value="1"/>
</dbReference>
<evidence type="ECO:0008006" key="3">
    <source>
        <dbReference type="Google" id="ProtNLM"/>
    </source>
</evidence>
<accession>A0A4P6M2B7</accession>
<dbReference type="KEGG" id="bpro:PMF13cell1_03771"/>
<name>A0A4P6M2B7_9FIRM</name>
<dbReference type="Proteomes" id="UP000289794">
    <property type="component" value="Chromosome"/>
</dbReference>
<dbReference type="InterPro" id="IPR016181">
    <property type="entry name" value="Acyl_CoA_acyltransferase"/>
</dbReference>
<proteinExistence type="predicted"/>
<dbReference type="RefSeq" id="WP_130181710.1">
    <property type="nucleotide sequence ID" value="NZ_CP035945.1"/>
</dbReference>
<evidence type="ECO:0000313" key="2">
    <source>
        <dbReference type="Proteomes" id="UP000289794"/>
    </source>
</evidence>
<sequence>MEDVYKNCPKYENENYILRMVRKEDKLDLLKVYSDKKAVTFMNSDNCGDDDFYYTTESRMEQAIDYWLFEYNREGFVRWTIISKTTKAAIGTIELFHRNAGDYFTNCGLLRMDIRSDHEIANEIIKILGLIIEPAYTLFHCDKIATKAIPSATERITALNYLGFELVAEKLIGHDGTKYNSYFVLKQNR</sequence>
<gene>
    <name evidence="1" type="ORF">PMF13cell1_03771</name>
</gene>
<organism evidence="1 2">
    <name type="scientific">Blautia producta</name>
    <dbReference type="NCBI Taxonomy" id="33035"/>
    <lineage>
        <taxon>Bacteria</taxon>
        <taxon>Bacillati</taxon>
        <taxon>Bacillota</taxon>
        <taxon>Clostridia</taxon>
        <taxon>Lachnospirales</taxon>
        <taxon>Lachnospiraceae</taxon>
        <taxon>Blautia</taxon>
    </lineage>
</organism>